<feature type="domain" description="N-acetyltransferase" evidence="1">
    <location>
        <begin position="1"/>
        <end position="164"/>
    </location>
</feature>
<gene>
    <name evidence="2" type="ORF">ACFYKX_15590</name>
</gene>
<dbReference type="PANTHER" id="PTHR43072">
    <property type="entry name" value="N-ACETYLTRANSFERASE"/>
    <property type="match status" value="1"/>
</dbReference>
<dbReference type="InterPro" id="IPR000182">
    <property type="entry name" value="GNAT_dom"/>
</dbReference>
<dbReference type="PIRSF" id="PIRSF037663">
    <property type="entry name" value="Acetyltransf_GNAT_prd"/>
    <property type="match status" value="1"/>
</dbReference>
<accession>A0ABW6KCY8</accession>
<dbReference type="PROSITE" id="PS51186">
    <property type="entry name" value="GNAT"/>
    <property type="match status" value="1"/>
</dbReference>
<evidence type="ECO:0000313" key="3">
    <source>
        <dbReference type="Proteomes" id="UP001601059"/>
    </source>
</evidence>
<dbReference type="InterPro" id="IPR017255">
    <property type="entry name" value="AcTrfase_GNAT_prd"/>
</dbReference>
<protein>
    <submittedName>
        <fullName evidence="2">GNAT family N-acetyltransferase</fullName>
        <ecNumber evidence="2">2.3.-.-</ecNumber>
    </submittedName>
</protein>
<dbReference type="EC" id="2.3.-.-" evidence="2"/>
<dbReference type="GO" id="GO:0016746">
    <property type="term" value="F:acyltransferase activity"/>
    <property type="evidence" value="ECO:0007669"/>
    <property type="project" value="UniProtKB-KW"/>
</dbReference>
<name>A0ABW6KCY8_9BACI</name>
<dbReference type="EMBL" id="JBIACK010000008">
    <property type="protein sequence ID" value="MFE8702019.1"/>
    <property type="molecule type" value="Genomic_DNA"/>
</dbReference>
<reference evidence="2 3" key="1">
    <citation type="submission" date="2024-08" db="EMBL/GenBank/DDBJ databases">
        <title>Two novel Cytobacillus novel species.</title>
        <authorList>
            <person name="Liu G."/>
        </authorList>
    </citation>
    <scope>NUCLEOTIDE SEQUENCE [LARGE SCALE GENOMIC DNA]</scope>
    <source>
        <strain evidence="2 3">FJAT-54145</strain>
    </source>
</reference>
<dbReference type="Pfam" id="PF00583">
    <property type="entry name" value="Acetyltransf_1"/>
    <property type="match status" value="1"/>
</dbReference>
<evidence type="ECO:0000259" key="1">
    <source>
        <dbReference type="PROSITE" id="PS51186"/>
    </source>
</evidence>
<organism evidence="2 3">
    <name type="scientific">Cytobacillus spartinae</name>
    <dbReference type="NCBI Taxonomy" id="3299023"/>
    <lineage>
        <taxon>Bacteria</taxon>
        <taxon>Bacillati</taxon>
        <taxon>Bacillota</taxon>
        <taxon>Bacilli</taxon>
        <taxon>Bacillales</taxon>
        <taxon>Bacillaceae</taxon>
        <taxon>Cytobacillus</taxon>
    </lineage>
</organism>
<evidence type="ECO:0000313" key="2">
    <source>
        <dbReference type="EMBL" id="MFE8702019.1"/>
    </source>
</evidence>
<sequence length="165" mass="19160">MIREITLEDAGQFLPLLKHVDESGFMLFEGGERDSSEEKERQRIERFLKDPNSTIFVAEKDHQLVGYMMVLGNTVRRTQHSAYIVVGIHADYRGMGVGKNLFQEVFRWAGEKKLKRLELTVIKRNEAALHLYKKMGFMIEGEKIGSLIIDGVPEDEFYMYKWLGE</sequence>
<dbReference type="SUPFAM" id="SSF55729">
    <property type="entry name" value="Acyl-CoA N-acyltransferases (Nat)"/>
    <property type="match status" value="1"/>
</dbReference>
<dbReference type="RefSeq" id="WP_389361988.1">
    <property type="nucleotide sequence ID" value="NZ_JBIACK010000008.1"/>
</dbReference>
<proteinExistence type="predicted"/>
<comment type="caution">
    <text evidence="2">The sequence shown here is derived from an EMBL/GenBank/DDBJ whole genome shotgun (WGS) entry which is preliminary data.</text>
</comment>
<dbReference type="Gene3D" id="3.40.630.30">
    <property type="match status" value="1"/>
</dbReference>
<dbReference type="CDD" id="cd04301">
    <property type="entry name" value="NAT_SF"/>
    <property type="match status" value="1"/>
</dbReference>
<keyword evidence="3" id="KW-1185">Reference proteome</keyword>
<dbReference type="InterPro" id="IPR016181">
    <property type="entry name" value="Acyl_CoA_acyltransferase"/>
</dbReference>
<keyword evidence="2" id="KW-0808">Transferase</keyword>
<dbReference type="Proteomes" id="UP001601059">
    <property type="component" value="Unassembled WGS sequence"/>
</dbReference>
<keyword evidence="2" id="KW-0012">Acyltransferase</keyword>